<keyword evidence="4" id="KW-0723">Serine/threonine-protein kinase</keyword>
<dbReference type="SUPFAM" id="SSF81606">
    <property type="entry name" value="PP2C-like"/>
    <property type="match status" value="1"/>
</dbReference>
<name>A0A0B3Y6L7_9ALTE</name>
<dbReference type="SMART" id="SM00331">
    <property type="entry name" value="PP2C_SIG"/>
    <property type="match status" value="1"/>
</dbReference>
<dbReference type="Gene3D" id="1.10.510.10">
    <property type="entry name" value="Transferase(Phosphotransferase) domain 1"/>
    <property type="match status" value="1"/>
</dbReference>
<dbReference type="SUPFAM" id="SSF56112">
    <property type="entry name" value="Protein kinase-like (PK-like)"/>
    <property type="match status" value="1"/>
</dbReference>
<evidence type="ECO:0000313" key="4">
    <source>
        <dbReference type="EMBL" id="KHT57821.1"/>
    </source>
</evidence>
<evidence type="ECO:0000259" key="2">
    <source>
        <dbReference type="PROSITE" id="PS50011"/>
    </source>
</evidence>
<dbReference type="InterPro" id="IPR008266">
    <property type="entry name" value="Tyr_kinase_AS"/>
</dbReference>
<dbReference type="Pfam" id="PF00069">
    <property type="entry name" value="Pkinase"/>
    <property type="match status" value="1"/>
</dbReference>
<protein>
    <submittedName>
        <fullName evidence="4">Serine/threonine protein kinase</fullName>
    </submittedName>
</protein>
<keyword evidence="1" id="KW-0472">Membrane</keyword>
<dbReference type="Gene3D" id="3.60.40.10">
    <property type="entry name" value="PPM-type phosphatase domain"/>
    <property type="match status" value="1"/>
</dbReference>
<dbReference type="PANTHER" id="PTHR44167">
    <property type="entry name" value="OVARIAN-SPECIFIC SERINE/THREONINE-PROTEIN KINASE LOK-RELATED"/>
    <property type="match status" value="1"/>
</dbReference>
<dbReference type="EMBL" id="JWLW01000001">
    <property type="protein sequence ID" value="KHT57821.1"/>
    <property type="molecule type" value="Genomic_DNA"/>
</dbReference>
<dbReference type="CDD" id="cd00143">
    <property type="entry name" value="PP2Cc"/>
    <property type="match status" value="1"/>
</dbReference>
<evidence type="ECO:0000313" key="5">
    <source>
        <dbReference type="Proteomes" id="UP000031197"/>
    </source>
</evidence>
<feature type="domain" description="Protein kinase" evidence="2">
    <location>
        <begin position="286"/>
        <end position="574"/>
    </location>
</feature>
<evidence type="ECO:0000259" key="3">
    <source>
        <dbReference type="PROSITE" id="PS51746"/>
    </source>
</evidence>
<keyword evidence="1" id="KW-0812">Transmembrane</keyword>
<accession>A0A0B3Y6L7</accession>
<dbReference type="RefSeq" id="WP_039216225.1">
    <property type="nucleotide sequence ID" value="NZ_JWLW01000001.1"/>
</dbReference>
<feature type="transmembrane region" description="Helical" evidence="1">
    <location>
        <begin position="574"/>
        <end position="594"/>
    </location>
</feature>
<dbReference type="AlphaFoldDB" id="A0A0B3Y6L7"/>
<dbReference type="GO" id="GO:0004674">
    <property type="term" value="F:protein serine/threonine kinase activity"/>
    <property type="evidence" value="ECO:0007669"/>
    <property type="project" value="UniProtKB-KW"/>
</dbReference>
<sequence>MNQHAAQKTPVNRLPNKIYVSAFSTRGVKEINQDAYAYHISSNELSPSHVFVIADGVSSSTVSQVASDFATSEFVKLFNIAPEQWSIKTRAEAIIKELNARLYTRTQRSAFCYTPEKGYVCTLSVAILTGNRLDVFHVGDCQVQLVSDNATSPVLLTHPHRHVSDSEPSQTYLSNALGVKANIDIDHTSHTLSASSTIAISTDGVHEFVSLPGILNKINGAEILSENQSALLVHEAFNQGSDDNLTLLLIKYQIGNESGSNDSEPHVHLCKPAFKELETGDKIDGITLERQLYSSARSHVFIASLQAHKGTHEQHPVVVKTPSTDFSQSPEMLNVFLIESWFARRLNSTHVVKSPTHLNLGLKHRPTAFYSISDYVKGQTLAQWSFDNPTPSLEQIRDIIEQVGKGLQAMHRQGILHRDIRPENIMISEQGHCTIIDLGSAALADAPSLYSSAPIPGAALFAAPEYFLGNVGTERSDLFSLAILTYFLLCGRYPYHSKLAHCRTFAEQKKLKYETALDPKRPIPTWVDSALKRALHVNPDKRYSTLSEFLYSLRYPNPTQHTAYEPLVKRHPLFVYKVLILALIFSNLVTLILFN</sequence>
<dbReference type="PROSITE" id="PS00109">
    <property type="entry name" value="PROTEIN_KINASE_TYR"/>
    <property type="match status" value="1"/>
</dbReference>
<feature type="domain" description="PPM-type phosphatase" evidence="3">
    <location>
        <begin position="19"/>
        <end position="252"/>
    </location>
</feature>
<dbReference type="PROSITE" id="PS50011">
    <property type="entry name" value="PROTEIN_KINASE_DOM"/>
    <property type="match status" value="1"/>
</dbReference>
<dbReference type="Pfam" id="PF13672">
    <property type="entry name" value="PP2C_2"/>
    <property type="match status" value="1"/>
</dbReference>
<dbReference type="InterPro" id="IPR000719">
    <property type="entry name" value="Prot_kinase_dom"/>
</dbReference>
<dbReference type="PANTHER" id="PTHR44167:SF24">
    <property type="entry name" value="SERINE_THREONINE-PROTEIN KINASE CHK2"/>
    <property type="match status" value="1"/>
</dbReference>
<dbReference type="Proteomes" id="UP000031197">
    <property type="component" value="Unassembled WGS sequence"/>
</dbReference>
<dbReference type="SMART" id="SM00332">
    <property type="entry name" value="PP2Cc"/>
    <property type="match status" value="1"/>
</dbReference>
<comment type="caution">
    <text evidence="4">The sequence shown here is derived from an EMBL/GenBank/DDBJ whole genome shotgun (WGS) entry which is preliminary data.</text>
</comment>
<dbReference type="InterPro" id="IPR011009">
    <property type="entry name" value="Kinase-like_dom_sf"/>
</dbReference>
<dbReference type="PROSITE" id="PS51746">
    <property type="entry name" value="PPM_2"/>
    <property type="match status" value="1"/>
</dbReference>
<keyword evidence="5" id="KW-1185">Reference proteome</keyword>
<keyword evidence="1" id="KW-1133">Transmembrane helix</keyword>
<proteinExistence type="predicted"/>
<keyword evidence="4" id="KW-0808">Transferase</keyword>
<evidence type="ECO:0000256" key="1">
    <source>
        <dbReference type="SAM" id="Phobius"/>
    </source>
</evidence>
<dbReference type="CDD" id="cd14014">
    <property type="entry name" value="STKc_PknB_like"/>
    <property type="match status" value="1"/>
</dbReference>
<keyword evidence="4" id="KW-0418">Kinase</keyword>
<reference evidence="4 5" key="1">
    <citation type="submission" date="2014-12" db="EMBL/GenBank/DDBJ databases">
        <title>Genome sequencing of Alteromonas marina AD001.</title>
        <authorList>
            <person name="Adrian T.G.S."/>
            <person name="Chan K.G."/>
        </authorList>
    </citation>
    <scope>NUCLEOTIDE SEQUENCE [LARGE SCALE GENOMIC DNA]</scope>
    <source>
        <strain evidence="4 5">AD001</strain>
    </source>
</reference>
<dbReference type="InterPro" id="IPR001932">
    <property type="entry name" value="PPM-type_phosphatase-like_dom"/>
</dbReference>
<dbReference type="GO" id="GO:0005524">
    <property type="term" value="F:ATP binding"/>
    <property type="evidence" value="ECO:0007669"/>
    <property type="project" value="InterPro"/>
</dbReference>
<gene>
    <name evidence="4" type="ORF">RJ41_00315</name>
</gene>
<dbReference type="SMART" id="SM00220">
    <property type="entry name" value="S_TKc"/>
    <property type="match status" value="1"/>
</dbReference>
<organism evidence="4 5">
    <name type="scientific">Alteromonas marina</name>
    <dbReference type="NCBI Taxonomy" id="203795"/>
    <lineage>
        <taxon>Bacteria</taxon>
        <taxon>Pseudomonadati</taxon>
        <taxon>Pseudomonadota</taxon>
        <taxon>Gammaproteobacteria</taxon>
        <taxon>Alteromonadales</taxon>
        <taxon>Alteromonadaceae</taxon>
        <taxon>Alteromonas/Salinimonas group</taxon>
        <taxon>Alteromonas</taxon>
    </lineage>
</organism>
<dbReference type="OrthoDB" id="9801841at2"/>
<dbReference type="InterPro" id="IPR036457">
    <property type="entry name" value="PPM-type-like_dom_sf"/>
</dbReference>